<keyword evidence="1" id="KW-1133">Transmembrane helix</keyword>
<dbReference type="EMBL" id="LR031873">
    <property type="protein sequence ID" value="VDD09423.1"/>
    <property type="molecule type" value="Genomic_DNA"/>
</dbReference>
<evidence type="ECO:0000313" key="2">
    <source>
        <dbReference type="EMBL" id="VDD09423.1"/>
    </source>
</evidence>
<protein>
    <submittedName>
        <fullName evidence="2">Uncharacterized protein</fullName>
    </submittedName>
</protein>
<reference evidence="2" key="1">
    <citation type="submission" date="2018-11" db="EMBL/GenBank/DDBJ databases">
        <authorList>
            <consortium name="Genoscope - CEA"/>
            <person name="William W."/>
        </authorList>
    </citation>
    <scope>NUCLEOTIDE SEQUENCE</scope>
</reference>
<name>A0A3P6BUF0_BRAOL</name>
<feature type="transmembrane region" description="Helical" evidence="1">
    <location>
        <begin position="12"/>
        <end position="36"/>
    </location>
</feature>
<proteinExistence type="predicted"/>
<dbReference type="AlphaFoldDB" id="A0A3P6BUF0"/>
<keyword evidence="1" id="KW-0812">Transmembrane</keyword>
<evidence type="ECO:0000256" key="1">
    <source>
        <dbReference type="SAM" id="Phobius"/>
    </source>
</evidence>
<keyword evidence="1" id="KW-0472">Membrane</keyword>
<organism evidence="2">
    <name type="scientific">Brassica oleracea</name>
    <name type="common">Wild cabbage</name>
    <dbReference type="NCBI Taxonomy" id="3712"/>
    <lineage>
        <taxon>Eukaryota</taxon>
        <taxon>Viridiplantae</taxon>
        <taxon>Streptophyta</taxon>
        <taxon>Embryophyta</taxon>
        <taxon>Tracheophyta</taxon>
        <taxon>Spermatophyta</taxon>
        <taxon>Magnoliopsida</taxon>
        <taxon>eudicotyledons</taxon>
        <taxon>Gunneridae</taxon>
        <taxon>Pentapetalae</taxon>
        <taxon>rosids</taxon>
        <taxon>malvids</taxon>
        <taxon>Brassicales</taxon>
        <taxon>Brassicaceae</taxon>
        <taxon>Brassiceae</taxon>
        <taxon>Brassica</taxon>
    </lineage>
</organism>
<sequence length="155" mass="17665">MSELIVYGGFGNSLFVCPFILFCLYFFHIFLLISYFKISVIGYGKNNFSIAILKASDCWKRCDLHWSSLQLLSAYARLCSWRFSFPGDAFHIPGKIESTVGLFPDEDVTLHHPQIGDSCEDLLRGLLLLGTKRTRGEERKASSWCKKHLSDTESQ</sequence>
<accession>A0A3P6BUF0</accession>
<gene>
    <name evidence="2" type="ORF">BOLC4T24874H</name>
</gene>